<proteinExistence type="inferred from homology"/>
<reference evidence="8 9" key="1">
    <citation type="submission" date="2018-02" db="EMBL/GenBank/DDBJ databases">
        <title>Comparative analysis of genomes of three Brevibacillus laterosporus strains producers of potent antimicrobials isolated from silage.</title>
        <authorList>
            <person name="Kojic M."/>
            <person name="Miljkovic M."/>
            <person name="Studholme D."/>
            <person name="Filipic B."/>
        </authorList>
    </citation>
    <scope>NUCLEOTIDE SEQUENCE [LARGE SCALE GENOMIC DNA]</scope>
    <source>
        <strain evidence="8 9">BGSP11</strain>
    </source>
</reference>
<comment type="caution">
    <text evidence="8">The sequence shown here is derived from an EMBL/GenBank/DDBJ whole genome shotgun (WGS) entry which is preliminary data.</text>
</comment>
<dbReference type="GO" id="GO:0071973">
    <property type="term" value="P:bacterial-type flagellum-dependent cell motility"/>
    <property type="evidence" value="ECO:0007669"/>
    <property type="project" value="TreeGrafter"/>
</dbReference>
<evidence type="ECO:0000259" key="6">
    <source>
        <dbReference type="Pfam" id="PF02465"/>
    </source>
</evidence>
<keyword evidence="8" id="KW-0969">Cilium</keyword>
<dbReference type="Pfam" id="PF02465">
    <property type="entry name" value="FliD_N"/>
    <property type="match status" value="1"/>
</dbReference>
<dbReference type="GO" id="GO:0007155">
    <property type="term" value="P:cell adhesion"/>
    <property type="evidence" value="ECO:0007669"/>
    <property type="project" value="InterPro"/>
</dbReference>
<dbReference type="GO" id="GO:0009424">
    <property type="term" value="C:bacterial-type flagellum hook"/>
    <property type="evidence" value="ECO:0007669"/>
    <property type="project" value="UniProtKB-UniRule"/>
</dbReference>
<dbReference type="InterPro" id="IPR040026">
    <property type="entry name" value="FliD"/>
</dbReference>
<dbReference type="AlphaFoldDB" id="A0AAP8Q9R4"/>
<organism evidence="8 9">
    <name type="scientific">Brevibacillus laterosporus</name>
    <name type="common">Bacillus laterosporus</name>
    <dbReference type="NCBI Taxonomy" id="1465"/>
    <lineage>
        <taxon>Bacteria</taxon>
        <taxon>Bacillati</taxon>
        <taxon>Bacillota</taxon>
        <taxon>Bacilli</taxon>
        <taxon>Bacillales</taxon>
        <taxon>Paenibacillaceae</taxon>
        <taxon>Brevibacillus</taxon>
    </lineage>
</organism>
<dbReference type="Pfam" id="PF07195">
    <property type="entry name" value="FliD_C"/>
    <property type="match status" value="1"/>
</dbReference>
<name>A0AAP8Q9R4_BRELA</name>
<keyword evidence="8" id="KW-0282">Flagellum</keyword>
<evidence type="ECO:0000313" key="9">
    <source>
        <dbReference type="Proteomes" id="UP000239759"/>
    </source>
</evidence>
<evidence type="ECO:0000256" key="4">
    <source>
        <dbReference type="ARBA" id="ARBA00023143"/>
    </source>
</evidence>
<evidence type="ECO:0000256" key="5">
    <source>
        <dbReference type="RuleBase" id="RU362066"/>
    </source>
</evidence>
<comment type="subunit">
    <text evidence="2 5">Homopentamer.</text>
</comment>
<dbReference type="InterPro" id="IPR010810">
    <property type="entry name" value="Flagellin_hook_IN_motif"/>
</dbReference>
<dbReference type="InterPro" id="IPR003481">
    <property type="entry name" value="FliD_N"/>
</dbReference>
<keyword evidence="4 5" id="KW-0975">Bacterial flagellum</keyword>
<dbReference type="Gene3D" id="3.30.70.2120">
    <property type="match status" value="1"/>
</dbReference>
<keyword evidence="8" id="KW-0966">Cell projection</keyword>
<evidence type="ECO:0000256" key="1">
    <source>
        <dbReference type="ARBA" id="ARBA00009764"/>
    </source>
</evidence>
<dbReference type="Proteomes" id="UP000239759">
    <property type="component" value="Unassembled WGS sequence"/>
</dbReference>
<protein>
    <recommendedName>
        <fullName evidence="5">Flagellar hook-associated protein 2</fullName>
        <shortName evidence="5">HAP2</shortName>
    </recommendedName>
    <alternativeName>
        <fullName evidence="5">Flagellar cap protein</fullName>
    </alternativeName>
</protein>
<comment type="subcellular location">
    <subcellularLocation>
        <location evidence="5">Secreted</location>
    </subcellularLocation>
    <subcellularLocation>
        <location evidence="5">Bacterial flagellum</location>
    </subcellularLocation>
</comment>
<dbReference type="Pfam" id="PF07196">
    <property type="entry name" value="Flagellin_IN"/>
    <property type="match status" value="1"/>
</dbReference>
<evidence type="ECO:0000256" key="3">
    <source>
        <dbReference type="ARBA" id="ARBA00023054"/>
    </source>
</evidence>
<dbReference type="GO" id="GO:0005576">
    <property type="term" value="C:extracellular region"/>
    <property type="evidence" value="ECO:0007669"/>
    <property type="project" value="UniProtKB-SubCell"/>
</dbReference>
<dbReference type="InterPro" id="IPR010809">
    <property type="entry name" value="FliD_C"/>
</dbReference>
<sequence>MASPIRLSGLASGIDTETMINKLMKVERSPMEKLLRKRQKEEWVRDSYREQNALLLELNGKIDKLRLTSAFTKQKLSSSDDAKVTASITKKNSTTQYDVTNVELAKPGTGVSVKFKVSDDIKDSSTEINSAFDFTIQGNDGSGEINIAVGEKDTIDTILNKINSESSKTGVKAFYSSTDKSIVFTSQVPPTEGNESQVSAIKITTSGGDNKLNIVDGEIKQNFVSGSTTPGKPDSNYTKTGFTGKDVQDFQGIVKQAGKATVNGVDFALDDKNTLDFDGISFTFKDNISAGDKKVVISTAKDTESVMTAIKEFVDTYNKVIDQFNGKLTEKVYRDFQPLLDEEREEMKEKQIEKWEEKAKSGLLKSDSILSDVLNQMRSSFYSPVDGVEPPKNTLASIGIGTKKSDGMGSKFDYMENGKIHIDEDKLRDALLNDQDKVIALFTNGSGISTGSDSFKSQGLAQRIYSQTNAAMKKIGEKAGKTGTTGDNSLIGKDIRDINTRIKDWENKLKDKETHLWKKFSAMEQAINKLNSQGSNLLSNFGG</sequence>
<gene>
    <name evidence="8" type="ORF">C4A77_20905</name>
</gene>
<evidence type="ECO:0000259" key="7">
    <source>
        <dbReference type="Pfam" id="PF07195"/>
    </source>
</evidence>
<dbReference type="EMBL" id="PRKQ01000033">
    <property type="protein sequence ID" value="PPA92957.1"/>
    <property type="molecule type" value="Genomic_DNA"/>
</dbReference>
<dbReference type="RefSeq" id="WP_104033153.1">
    <property type="nucleotide sequence ID" value="NZ_JARMDU010000006.1"/>
</dbReference>
<accession>A0AAP8Q9R4</accession>
<dbReference type="PANTHER" id="PTHR30288">
    <property type="entry name" value="FLAGELLAR CAP/ASSEMBLY PROTEIN FLID"/>
    <property type="match status" value="1"/>
</dbReference>
<comment type="similarity">
    <text evidence="1 5">Belongs to the FliD family.</text>
</comment>
<evidence type="ECO:0000313" key="8">
    <source>
        <dbReference type="EMBL" id="PPA92957.1"/>
    </source>
</evidence>
<dbReference type="PANTHER" id="PTHR30288:SF0">
    <property type="entry name" value="FLAGELLAR HOOK-ASSOCIATED PROTEIN 2"/>
    <property type="match status" value="1"/>
</dbReference>
<dbReference type="GO" id="GO:0009421">
    <property type="term" value="C:bacterial-type flagellum filament cap"/>
    <property type="evidence" value="ECO:0007669"/>
    <property type="project" value="InterPro"/>
</dbReference>
<keyword evidence="5" id="KW-0964">Secreted</keyword>
<keyword evidence="3" id="KW-0175">Coiled coil</keyword>
<feature type="domain" description="Flagellar hook-associated protein 2 C-terminal" evidence="7">
    <location>
        <begin position="259"/>
        <end position="532"/>
    </location>
</feature>
<feature type="domain" description="Flagellar hook-associated protein 2 N-terminal" evidence="6">
    <location>
        <begin position="12"/>
        <end position="106"/>
    </location>
</feature>
<comment type="function">
    <text evidence="5">Required for morphogenesis and for the elongation of the flagellar filament by facilitating polymerization of the flagellin monomers at the tip of growing filament. Forms a capping structure, which prevents flagellin subunits (transported through the central channel of the flagellum) from leaking out without polymerization at the distal end.</text>
</comment>
<evidence type="ECO:0000256" key="2">
    <source>
        <dbReference type="ARBA" id="ARBA00011255"/>
    </source>
</evidence>